<dbReference type="Pfam" id="PF08545">
    <property type="entry name" value="ACP_syn_III"/>
    <property type="match status" value="1"/>
</dbReference>
<organism evidence="5 6">
    <name type="scientific">Planktosalinus lacus</name>
    <dbReference type="NCBI Taxonomy" id="1526573"/>
    <lineage>
        <taxon>Bacteria</taxon>
        <taxon>Pseudomonadati</taxon>
        <taxon>Bacteroidota</taxon>
        <taxon>Flavobacteriia</taxon>
        <taxon>Flavobacteriales</taxon>
        <taxon>Flavobacteriaceae</taxon>
        <taxon>Planktosalinus</taxon>
    </lineage>
</organism>
<protein>
    <submittedName>
        <fullName evidence="5">3-oxoacyl-ACP synthase</fullName>
    </submittedName>
</protein>
<dbReference type="GO" id="GO:0004315">
    <property type="term" value="F:3-oxoacyl-[acyl-carrier-protein] synthase activity"/>
    <property type="evidence" value="ECO:0007669"/>
    <property type="project" value="InterPro"/>
</dbReference>
<evidence type="ECO:0000313" key="5">
    <source>
        <dbReference type="EMBL" id="GGD87118.1"/>
    </source>
</evidence>
<dbReference type="InterPro" id="IPR013751">
    <property type="entry name" value="ACP_syn_III_N"/>
</dbReference>
<feature type="domain" description="Beta-ketoacyl-[acyl-carrier-protein] synthase III N-terminal" evidence="4">
    <location>
        <begin position="131"/>
        <end position="203"/>
    </location>
</feature>
<dbReference type="PANTHER" id="PTHR34069">
    <property type="entry name" value="3-OXOACYL-[ACYL-CARRIER-PROTEIN] SYNTHASE 3"/>
    <property type="match status" value="1"/>
</dbReference>
<comment type="caution">
    <text evidence="5">The sequence shown here is derived from an EMBL/GenBank/DDBJ whole genome shotgun (WGS) entry which is preliminary data.</text>
</comment>
<dbReference type="InterPro" id="IPR013747">
    <property type="entry name" value="ACP_syn_III_C"/>
</dbReference>
<reference evidence="5" key="1">
    <citation type="journal article" date="2014" name="Int. J. Syst. Evol. Microbiol.">
        <title>Complete genome sequence of Corynebacterium casei LMG S-19264T (=DSM 44701T), isolated from a smear-ripened cheese.</title>
        <authorList>
            <consortium name="US DOE Joint Genome Institute (JGI-PGF)"/>
            <person name="Walter F."/>
            <person name="Albersmeier A."/>
            <person name="Kalinowski J."/>
            <person name="Ruckert C."/>
        </authorList>
    </citation>
    <scope>NUCLEOTIDE SEQUENCE</scope>
    <source>
        <strain evidence="5">CGMCC 1.12924</strain>
    </source>
</reference>
<reference evidence="5" key="2">
    <citation type="submission" date="2020-09" db="EMBL/GenBank/DDBJ databases">
        <authorList>
            <person name="Sun Q."/>
            <person name="Zhou Y."/>
        </authorList>
    </citation>
    <scope>NUCLEOTIDE SEQUENCE</scope>
    <source>
        <strain evidence="5">CGMCC 1.12924</strain>
    </source>
</reference>
<dbReference type="PANTHER" id="PTHR34069:SF2">
    <property type="entry name" value="BETA-KETOACYL-[ACYL-CARRIER-PROTEIN] SYNTHASE III"/>
    <property type="match status" value="1"/>
</dbReference>
<dbReference type="CDD" id="cd00830">
    <property type="entry name" value="KAS_III"/>
    <property type="match status" value="1"/>
</dbReference>
<dbReference type="RefSeq" id="WP_188439921.1">
    <property type="nucleotide sequence ID" value="NZ_BMGK01000003.1"/>
</dbReference>
<feature type="domain" description="Beta-ketoacyl-[acyl-carrier-protein] synthase III C-terminal" evidence="3">
    <location>
        <begin position="255"/>
        <end position="353"/>
    </location>
</feature>
<keyword evidence="1" id="KW-0808">Transferase</keyword>
<proteinExistence type="predicted"/>
<dbReference type="InterPro" id="IPR016039">
    <property type="entry name" value="Thiolase-like"/>
</dbReference>
<dbReference type="AlphaFoldDB" id="A0A8J2V921"/>
<dbReference type="Pfam" id="PF08541">
    <property type="entry name" value="ACP_syn_III_C"/>
    <property type="match status" value="1"/>
</dbReference>
<name>A0A8J2V921_9FLAO</name>
<dbReference type="EMBL" id="BMGK01000003">
    <property type="protein sequence ID" value="GGD87118.1"/>
    <property type="molecule type" value="Genomic_DNA"/>
</dbReference>
<keyword evidence="2" id="KW-0012">Acyltransferase</keyword>
<dbReference type="SUPFAM" id="SSF53901">
    <property type="entry name" value="Thiolase-like"/>
    <property type="match status" value="1"/>
</dbReference>
<gene>
    <name evidence="5" type="primary">fabH1</name>
    <name evidence="5" type="ORF">GCM10011312_08980</name>
</gene>
<accession>A0A8J2V921</accession>
<evidence type="ECO:0000259" key="3">
    <source>
        <dbReference type="Pfam" id="PF08541"/>
    </source>
</evidence>
<evidence type="ECO:0000259" key="4">
    <source>
        <dbReference type="Pfam" id="PF08545"/>
    </source>
</evidence>
<dbReference type="Proteomes" id="UP000652231">
    <property type="component" value="Unassembled WGS sequence"/>
</dbReference>
<dbReference type="Gene3D" id="3.40.47.10">
    <property type="match status" value="2"/>
</dbReference>
<sequence>MDATVKITGIGSYIPDTIATNESFISNRFLNEDGSEIKDPNPVIIEKFKAITGINARRYIEKNLVTSDIAFFAAEKAIAHSGINPETINYIIVAHNYGDVKHLSNQSDTVPSLASRVKHLLQIENPRCVGYDVLFGCPGWLEGVIQANAFIKAGIAETCLIIGAEALSRVIDQHDRDSMIYSDGAGAVILQKKKESGGIISHETVTHTRDEAHFIYFDRSNQKQESDKIRYIKMYGRKVYNFALTNVPLAMKSCLDKSGVSISDIKKIFIHQANEKMDEAICQRFYKLYDMEMPKDIMPMSIGELGNSSVATIPTLLDLVSRKKMSNHEVKTGDHVIFASVGAGMNINAVVYQF</sequence>
<evidence type="ECO:0000256" key="2">
    <source>
        <dbReference type="ARBA" id="ARBA00023315"/>
    </source>
</evidence>
<dbReference type="GO" id="GO:0044550">
    <property type="term" value="P:secondary metabolite biosynthetic process"/>
    <property type="evidence" value="ECO:0007669"/>
    <property type="project" value="TreeGrafter"/>
</dbReference>
<evidence type="ECO:0000313" key="6">
    <source>
        <dbReference type="Proteomes" id="UP000652231"/>
    </source>
</evidence>
<keyword evidence="6" id="KW-1185">Reference proteome</keyword>
<dbReference type="GO" id="GO:0006633">
    <property type="term" value="P:fatty acid biosynthetic process"/>
    <property type="evidence" value="ECO:0007669"/>
    <property type="project" value="InterPro"/>
</dbReference>
<evidence type="ECO:0000256" key="1">
    <source>
        <dbReference type="ARBA" id="ARBA00022679"/>
    </source>
</evidence>